<keyword evidence="11" id="KW-1185">Reference proteome</keyword>
<feature type="signal peptide" evidence="8">
    <location>
        <begin position="1"/>
        <end position="29"/>
    </location>
</feature>
<keyword evidence="7" id="KW-0326">Glycosidase</keyword>
<dbReference type="InterPro" id="IPR055235">
    <property type="entry name" value="ASD1_cat"/>
</dbReference>
<dbReference type="Proteomes" id="UP001431776">
    <property type="component" value="Unassembled WGS sequence"/>
</dbReference>
<evidence type="ECO:0000256" key="7">
    <source>
        <dbReference type="ARBA" id="ARBA00023295"/>
    </source>
</evidence>
<dbReference type="GO" id="GO:0046373">
    <property type="term" value="P:L-arabinose metabolic process"/>
    <property type="evidence" value="ECO:0007669"/>
    <property type="project" value="InterPro"/>
</dbReference>
<dbReference type="EC" id="3.2.1.55" evidence="4"/>
<dbReference type="PROSITE" id="PS51318">
    <property type="entry name" value="TAT"/>
    <property type="match status" value="1"/>
</dbReference>
<evidence type="ECO:0000256" key="2">
    <source>
        <dbReference type="ARBA" id="ARBA00007186"/>
    </source>
</evidence>
<proteinExistence type="inferred from homology"/>
<dbReference type="RefSeq" id="WP_349244848.1">
    <property type="nucleotide sequence ID" value="NZ_JASCXX010000010.1"/>
</dbReference>
<comment type="subunit">
    <text evidence="3">Homohexamer; trimer of dimers.</text>
</comment>
<evidence type="ECO:0000259" key="9">
    <source>
        <dbReference type="SMART" id="SM00813"/>
    </source>
</evidence>
<keyword evidence="6" id="KW-0119">Carbohydrate metabolism</keyword>
<dbReference type="GO" id="GO:0000272">
    <property type="term" value="P:polysaccharide catabolic process"/>
    <property type="evidence" value="ECO:0007669"/>
    <property type="project" value="TreeGrafter"/>
</dbReference>
<feature type="chain" id="PRO_5043622249" description="non-reducing end alpha-L-arabinofuranosidase" evidence="8">
    <location>
        <begin position="30"/>
        <end position="511"/>
    </location>
</feature>
<evidence type="ECO:0000256" key="4">
    <source>
        <dbReference type="ARBA" id="ARBA00012670"/>
    </source>
</evidence>
<evidence type="ECO:0000256" key="1">
    <source>
        <dbReference type="ARBA" id="ARBA00001462"/>
    </source>
</evidence>
<comment type="similarity">
    <text evidence="2">Belongs to the glycosyl hydrolase 51 family.</text>
</comment>
<gene>
    <name evidence="10" type="ORF">QJ522_10350</name>
</gene>
<dbReference type="PANTHER" id="PTHR43576:SF2">
    <property type="entry name" value="INTRACELLULAR EXO-ALPHA-L-ARABINOFURANOSIDASE 2"/>
    <property type="match status" value="1"/>
</dbReference>
<dbReference type="NCBIfam" id="TIGR01409">
    <property type="entry name" value="TAT_signal_seq"/>
    <property type="match status" value="1"/>
</dbReference>
<organism evidence="10 11">
    <name type="scientific">Anaerobaca lacustris</name>
    <dbReference type="NCBI Taxonomy" id="3044600"/>
    <lineage>
        <taxon>Bacteria</taxon>
        <taxon>Pseudomonadati</taxon>
        <taxon>Planctomycetota</taxon>
        <taxon>Phycisphaerae</taxon>
        <taxon>Sedimentisphaerales</taxon>
        <taxon>Anaerobacaceae</taxon>
        <taxon>Anaerobaca</taxon>
    </lineage>
</organism>
<dbReference type="SUPFAM" id="SSF51445">
    <property type="entry name" value="(Trans)glycosidases"/>
    <property type="match status" value="1"/>
</dbReference>
<keyword evidence="5" id="KW-0378">Hydrolase</keyword>
<sequence>MRPIQSTRRQFLQAVGATAAALNLPSVHADGAPDAIVIDPKPRFALSPYLYMQFMEPLGTTDGSVAAAWDFGRDCWREDVIDVTRRLAPSMMRWGGCFSSYYRWKEAVGPRDKRIPMLNMCWGGLDTNQIGTVEFVDFCRQVEAEPLMCVNFESDGRAYWQKDPKGGSRMAGPEEAAAWVRYCNDPDDRLRRSHGTVRPCPIRMWQIGNETSYDRNGYDCETAAKRTIAFAKAMRQADPNLTLIGWGDSGWAKRMLDIAGEHLQYIAFHHMFNPDQGQADSPLRDTEYRKDPARTWEHLMNACKTHEARIRWMREQVGDDPTPLALTECHFALPGRNRCEVLSSWAAGVSNARLLNVHERHGDRLKIATLADFCGTRWQVNAIMIPVPGGQSFMMPVARVMSLYRHHSGDEAVDVTRTPDGLDITASRRADKLFLHVVNTNRRRSVATQIAIAGMQIASGRVFELTGDPEHEIIRAEPNGVVLSEKALPQDGRWSFPAASVSAVELDVRTA</sequence>
<dbReference type="Gene3D" id="2.60.40.1180">
    <property type="entry name" value="Golgi alpha-mannosidase II"/>
    <property type="match status" value="1"/>
</dbReference>
<dbReference type="InterPro" id="IPR017853">
    <property type="entry name" value="GH"/>
</dbReference>
<dbReference type="PANTHER" id="PTHR43576">
    <property type="entry name" value="ALPHA-L-ARABINOFURANOSIDASE C-RELATED"/>
    <property type="match status" value="1"/>
</dbReference>
<comment type="caution">
    <text evidence="10">The sequence shown here is derived from an EMBL/GenBank/DDBJ whole genome shotgun (WGS) entry which is preliminary data.</text>
</comment>
<protein>
    <recommendedName>
        <fullName evidence="4">non-reducing end alpha-L-arabinofuranosidase</fullName>
        <ecNumber evidence="4">3.2.1.55</ecNumber>
    </recommendedName>
</protein>
<name>A0AAW6TYK5_9BACT</name>
<evidence type="ECO:0000313" key="11">
    <source>
        <dbReference type="Proteomes" id="UP001431776"/>
    </source>
</evidence>
<dbReference type="InterPro" id="IPR010720">
    <property type="entry name" value="Alpha-L-AF_C"/>
</dbReference>
<dbReference type="InterPro" id="IPR019546">
    <property type="entry name" value="TAT_signal_bac_arc"/>
</dbReference>
<comment type="catalytic activity">
    <reaction evidence="1">
        <text>Hydrolysis of terminal non-reducing alpha-L-arabinofuranoside residues in alpha-L-arabinosides.</text>
        <dbReference type="EC" id="3.2.1.55"/>
    </reaction>
</comment>
<evidence type="ECO:0000256" key="8">
    <source>
        <dbReference type="SAM" id="SignalP"/>
    </source>
</evidence>
<feature type="domain" description="Alpha-L-arabinofuranosidase C-terminal" evidence="9">
    <location>
        <begin position="343"/>
        <end position="500"/>
    </location>
</feature>
<dbReference type="GO" id="GO:0046556">
    <property type="term" value="F:alpha-L-arabinofuranosidase activity"/>
    <property type="evidence" value="ECO:0007669"/>
    <property type="project" value="UniProtKB-EC"/>
</dbReference>
<evidence type="ECO:0000256" key="6">
    <source>
        <dbReference type="ARBA" id="ARBA00023277"/>
    </source>
</evidence>
<dbReference type="InterPro" id="IPR013780">
    <property type="entry name" value="Glyco_hydro_b"/>
</dbReference>
<dbReference type="InterPro" id="IPR006311">
    <property type="entry name" value="TAT_signal"/>
</dbReference>
<evidence type="ECO:0000256" key="5">
    <source>
        <dbReference type="ARBA" id="ARBA00022801"/>
    </source>
</evidence>
<keyword evidence="8" id="KW-0732">Signal</keyword>
<evidence type="ECO:0000313" key="10">
    <source>
        <dbReference type="EMBL" id="MDI6449442.1"/>
    </source>
</evidence>
<dbReference type="SMART" id="SM00813">
    <property type="entry name" value="Alpha-L-AF_C"/>
    <property type="match status" value="1"/>
</dbReference>
<dbReference type="Gene3D" id="3.20.20.80">
    <property type="entry name" value="Glycosidases"/>
    <property type="match status" value="1"/>
</dbReference>
<dbReference type="Pfam" id="PF22848">
    <property type="entry name" value="ASD1_dom"/>
    <property type="match status" value="1"/>
</dbReference>
<accession>A0AAW6TYK5</accession>
<reference evidence="10" key="1">
    <citation type="submission" date="2023-05" db="EMBL/GenBank/DDBJ databases">
        <title>Anaerotaeda fermentans gen. nov., sp. nov., a novel anaerobic planctomycete of the new family within the order Sedimentisphaerales isolated from Taman Peninsula, Russia.</title>
        <authorList>
            <person name="Khomyakova M.A."/>
            <person name="Merkel A.Y."/>
            <person name="Slobodkin A.I."/>
        </authorList>
    </citation>
    <scope>NUCLEOTIDE SEQUENCE</scope>
    <source>
        <strain evidence="10">M17dextr</strain>
    </source>
</reference>
<dbReference type="EMBL" id="JASCXX010000010">
    <property type="protein sequence ID" value="MDI6449442.1"/>
    <property type="molecule type" value="Genomic_DNA"/>
</dbReference>
<evidence type="ECO:0000256" key="3">
    <source>
        <dbReference type="ARBA" id="ARBA00011165"/>
    </source>
</evidence>
<dbReference type="Pfam" id="PF06964">
    <property type="entry name" value="Alpha-L-AF_C"/>
    <property type="match status" value="1"/>
</dbReference>
<dbReference type="AlphaFoldDB" id="A0AAW6TYK5"/>